<keyword evidence="4" id="KW-1185">Reference proteome</keyword>
<sequence length="262" mass="30848">MNEDENIIKKWGLLRFCFRMFFIAVTVLLVVTVIKEYSFIEDILDPSYFILLFVFLIDLLIHHINTTVRLKNEQTQAELLHLRSQLNPHFFFNTLNNLYGLTIKNSKQAPEVILKLSEMMRYTIYQGEKSSVTIKNEITYLENYIELHKIRYKKSVLITFNQDIDKTLTIAPLLFINLLENAFKHGVETLEEDAFIKINLTNDAKIIYFSIENNFDETKKNQPKGIGLTNLKRRLSLLYPKKHTLEFTRQSNIYNVTLTISL</sequence>
<keyword evidence="1" id="KW-0472">Membrane</keyword>
<proteinExistence type="predicted"/>
<dbReference type="Pfam" id="PF06580">
    <property type="entry name" value="His_kinase"/>
    <property type="match status" value="1"/>
</dbReference>
<keyword evidence="1" id="KW-0812">Transmembrane</keyword>
<reference evidence="3 4" key="1">
    <citation type="submission" date="2016-11" db="EMBL/GenBank/DDBJ databases">
        <title>Trade-off between light-utilization and light-protection in marine flavobacteria.</title>
        <authorList>
            <person name="Kumagai Y."/>
        </authorList>
    </citation>
    <scope>NUCLEOTIDE SEQUENCE [LARGE SCALE GENOMIC DNA]</scope>
    <source>
        <strain evidence="3 4">ATCC 700397</strain>
    </source>
</reference>
<comment type="caution">
    <text evidence="3">The sequence shown here is derived from an EMBL/GenBank/DDBJ whole genome shotgun (WGS) entry which is preliminary data.</text>
</comment>
<dbReference type="EMBL" id="MQUA01000013">
    <property type="protein sequence ID" value="PQB08637.1"/>
    <property type="molecule type" value="Genomic_DNA"/>
</dbReference>
<evidence type="ECO:0000313" key="3">
    <source>
        <dbReference type="EMBL" id="PQB08637.1"/>
    </source>
</evidence>
<evidence type="ECO:0000313" key="4">
    <source>
        <dbReference type="Proteomes" id="UP000239522"/>
    </source>
</evidence>
<dbReference type="GO" id="GO:0016020">
    <property type="term" value="C:membrane"/>
    <property type="evidence" value="ECO:0007669"/>
    <property type="project" value="InterPro"/>
</dbReference>
<dbReference type="GO" id="GO:0000155">
    <property type="term" value="F:phosphorelay sensor kinase activity"/>
    <property type="evidence" value="ECO:0007669"/>
    <property type="project" value="InterPro"/>
</dbReference>
<dbReference type="InterPro" id="IPR010559">
    <property type="entry name" value="Sig_transdc_His_kin_internal"/>
</dbReference>
<dbReference type="PANTHER" id="PTHR34220">
    <property type="entry name" value="SENSOR HISTIDINE KINASE YPDA"/>
    <property type="match status" value="1"/>
</dbReference>
<gene>
    <name evidence="3" type="ORF">BST83_06845</name>
</gene>
<accession>A0A2S7L196</accession>
<dbReference type="AlphaFoldDB" id="A0A2S7L196"/>
<keyword evidence="1" id="KW-1133">Transmembrane helix</keyword>
<evidence type="ECO:0000256" key="1">
    <source>
        <dbReference type="SAM" id="Phobius"/>
    </source>
</evidence>
<dbReference type="PANTHER" id="PTHR34220:SF7">
    <property type="entry name" value="SENSOR HISTIDINE KINASE YPDA"/>
    <property type="match status" value="1"/>
</dbReference>
<organism evidence="3 4">
    <name type="scientific">Polaribacter filamentus</name>
    <dbReference type="NCBI Taxonomy" id="53483"/>
    <lineage>
        <taxon>Bacteria</taxon>
        <taxon>Pseudomonadati</taxon>
        <taxon>Bacteroidota</taxon>
        <taxon>Flavobacteriia</taxon>
        <taxon>Flavobacteriales</taxon>
        <taxon>Flavobacteriaceae</taxon>
    </lineage>
</organism>
<evidence type="ECO:0000259" key="2">
    <source>
        <dbReference type="Pfam" id="PF06580"/>
    </source>
</evidence>
<name>A0A2S7L196_9FLAO</name>
<feature type="domain" description="Signal transduction histidine kinase internal region" evidence="2">
    <location>
        <begin position="77"/>
        <end position="155"/>
    </location>
</feature>
<dbReference type="Gene3D" id="3.30.565.10">
    <property type="entry name" value="Histidine kinase-like ATPase, C-terminal domain"/>
    <property type="match status" value="1"/>
</dbReference>
<protein>
    <recommendedName>
        <fullName evidence="2">Signal transduction histidine kinase internal region domain-containing protein</fullName>
    </recommendedName>
</protein>
<dbReference type="Proteomes" id="UP000239522">
    <property type="component" value="Unassembled WGS sequence"/>
</dbReference>
<dbReference type="InterPro" id="IPR036890">
    <property type="entry name" value="HATPase_C_sf"/>
</dbReference>
<dbReference type="InterPro" id="IPR050640">
    <property type="entry name" value="Bact_2-comp_sensor_kinase"/>
</dbReference>
<feature type="transmembrane region" description="Helical" evidence="1">
    <location>
        <begin position="12"/>
        <end position="34"/>
    </location>
</feature>
<dbReference type="SUPFAM" id="SSF55874">
    <property type="entry name" value="ATPase domain of HSP90 chaperone/DNA topoisomerase II/histidine kinase"/>
    <property type="match status" value="1"/>
</dbReference>
<feature type="transmembrane region" description="Helical" evidence="1">
    <location>
        <begin position="46"/>
        <end position="64"/>
    </location>
</feature>